<dbReference type="SUPFAM" id="SSF52200">
    <property type="entry name" value="Toll/Interleukin receptor TIR domain"/>
    <property type="match status" value="1"/>
</dbReference>
<comment type="subcellular location">
    <subcellularLocation>
        <location evidence="1">Cytoplasm</location>
    </subcellularLocation>
</comment>
<dbReference type="GO" id="GO:0007165">
    <property type="term" value="P:signal transduction"/>
    <property type="evidence" value="ECO:0007669"/>
    <property type="project" value="InterPro"/>
</dbReference>
<sequence length="846" mass="95983">MSGKTVFLSYRRDSRGKPSAQAIKGMLEKHGYDVFMDVGIKAGQNWKKRIPKEIQGRTHFLLLLTPGVLDKCEDENDWIRKEYSLAVEFQRHIVPVRTDGFDKNSEKCKCPSCMQEVFDLQFADVSHDNFENGVGKLVDTLFSFEINDADTQRTELIFPAAQRLREKFMNLLPLDQDLYWGENSRGENIRLHPAAVRLIRSKESSLSETSVSELASLLSQKQTKPIVQIHGYAGSGKSTFLQTLFIHLHDQGHIPALMLELTTKETLPLNKGNILQDTAGLFSTELLDTEHANKLNGEPLRSKIAAVAQKFGLVLIVDGLSAAWQDAAMELVQEVLRIWPDITLVVSLPTHSRELLRDKVDRYDLQDLTEKGQKNLLISQTAIEEEKADSELDLFRSPSWNIVELPALPIYLSILASEMTPGIHRTPIQKIAVQAVEYFVAGTYRQHGIHPEANECASWESIIHGAALGSLFKPENQFTWQELVFPSDGSLLEHISNEEAASFLSTHVGVLMKSSTSRYRFSSLPLQLALASHTLVQRDWESKAPELNDFFQKNRQTPEPVLQAVEQAMTENPDAAISWLARFDFANAVWMLSEFLDYHEEHPWVPKLSDIRRLFVRDLLRVRRTGINEDTRARLSHCVNELKAPSHRILGWLSKSKSKANALETLLVRVLYRTAYDQETGIGNKPDLDRFLNFYKFDDGKISTCISDAQFQNLIFDRDEIQVDPVFGKMSEEGLFTGEWVDAWAFCFALADQYEEARNARLATVRELQRAESVSKACYENPEDAEWCCDENGDRGVNQLILEGLLIQGHSDHPILKTSDILADNPRVKSSARKGPYPFRVFIPKQ</sequence>
<dbReference type="GO" id="GO:0003953">
    <property type="term" value="F:NAD+ nucleosidase activity"/>
    <property type="evidence" value="ECO:0007669"/>
    <property type="project" value="InterPro"/>
</dbReference>
<dbReference type="Pfam" id="PF13676">
    <property type="entry name" value="TIR_2"/>
    <property type="match status" value="1"/>
</dbReference>
<keyword evidence="2" id="KW-0963">Cytoplasm</keyword>
<dbReference type="InterPro" id="IPR035897">
    <property type="entry name" value="Toll_tir_struct_dom_sf"/>
</dbReference>
<dbReference type="EMBL" id="CAADFD010000025">
    <property type="protein sequence ID" value="VFJ56020.1"/>
    <property type="molecule type" value="Genomic_DNA"/>
</dbReference>
<organism evidence="5">
    <name type="scientific">Candidatus Kentrum sp. FW</name>
    <dbReference type="NCBI Taxonomy" id="2126338"/>
    <lineage>
        <taxon>Bacteria</taxon>
        <taxon>Pseudomonadati</taxon>
        <taxon>Pseudomonadota</taxon>
        <taxon>Gammaproteobacteria</taxon>
        <taxon>Candidatus Kentrum</taxon>
    </lineage>
</organism>
<dbReference type="Gene3D" id="3.40.50.300">
    <property type="entry name" value="P-loop containing nucleotide triphosphate hydrolases"/>
    <property type="match status" value="1"/>
</dbReference>
<dbReference type="AlphaFoldDB" id="A0A450SPU9"/>
<evidence type="ECO:0000313" key="5">
    <source>
        <dbReference type="EMBL" id="VFJ56020.1"/>
    </source>
</evidence>
<proteinExistence type="predicted"/>
<dbReference type="InterPro" id="IPR000157">
    <property type="entry name" value="TIR_dom"/>
</dbReference>
<dbReference type="Gene3D" id="3.40.50.10140">
    <property type="entry name" value="Toll/interleukin-1 receptor homology (TIR) domain"/>
    <property type="match status" value="1"/>
</dbReference>
<accession>A0A450SPU9</accession>
<name>A0A450SPU9_9GAMM</name>
<reference evidence="5" key="1">
    <citation type="submission" date="2019-02" db="EMBL/GenBank/DDBJ databases">
        <authorList>
            <person name="Gruber-Vodicka R. H."/>
            <person name="Seah K. B. B."/>
        </authorList>
    </citation>
    <scope>NUCLEOTIDE SEQUENCE</scope>
    <source>
        <strain evidence="5">BECK_BZ106</strain>
    </source>
</reference>
<evidence type="ECO:0000256" key="2">
    <source>
        <dbReference type="ARBA" id="ARBA00022490"/>
    </source>
</evidence>
<evidence type="ECO:0000259" key="4">
    <source>
        <dbReference type="Pfam" id="PF13676"/>
    </source>
</evidence>
<dbReference type="SUPFAM" id="SSF52540">
    <property type="entry name" value="P-loop containing nucleoside triphosphate hydrolases"/>
    <property type="match status" value="1"/>
</dbReference>
<keyword evidence="3" id="KW-0677">Repeat</keyword>
<evidence type="ECO:0000256" key="1">
    <source>
        <dbReference type="ARBA" id="ARBA00004496"/>
    </source>
</evidence>
<dbReference type="GO" id="GO:0005737">
    <property type="term" value="C:cytoplasm"/>
    <property type="evidence" value="ECO:0007669"/>
    <property type="project" value="UniProtKB-SubCell"/>
</dbReference>
<dbReference type="InterPro" id="IPR039184">
    <property type="entry name" value="SARM1"/>
</dbReference>
<dbReference type="PANTHER" id="PTHR22998">
    <property type="entry name" value="SARM1"/>
    <property type="match status" value="1"/>
</dbReference>
<dbReference type="InterPro" id="IPR027417">
    <property type="entry name" value="P-loop_NTPase"/>
</dbReference>
<feature type="domain" description="TIR" evidence="4">
    <location>
        <begin position="6"/>
        <end position="137"/>
    </location>
</feature>
<dbReference type="GO" id="GO:0035591">
    <property type="term" value="F:signaling adaptor activity"/>
    <property type="evidence" value="ECO:0007669"/>
    <property type="project" value="InterPro"/>
</dbReference>
<dbReference type="PANTHER" id="PTHR22998:SF1">
    <property type="entry name" value="NAD(+) HYDROLASE SARM1"/>
    <property type="match status" value="1"/>
</dbReference>
<protein>
    <submittedName>
        <fullName evidence="5">TIR domain-containing protein</fullName>
    </submittedName>
</protein>
<dbReference type="GO" id="GO:0048678">
    <property type="term" value="P:response to axon injury"/>
    <property type="evidence" value="ECO:0007669"/>
    <property type="project" value="InterPro"/>
</dbReference>
<gene>
    <name evidence="5" type="ORF">BECKFW1821B_GA0114236_102523</name>
</gene>
<evidence type="ECO:0000256" key="3">
    <source>
        <dbReference type="ARBA" id="ARBA00022737"/>
    </source>
</evidence>